<evidence type="ECO:0000313" key="1">
    <source>
        <dbReference type="EMBL" id="AGC70631.1"/>
    </source>
</evidence>
<geneLocation type="plasmid" evidence="1">
    <name>pM131-4</name>
</geneLocation>
<sequence>MTIQKRLNKDSVQLIKIAHRVEFVRLQHESGSQKVIAQIYIAHDAYPIRAMAGDLTWDAHDIEKSKRSIRRHNKTCLIIDRRDQIVS</sequence>
<protein>
    <submittedName>
        <fullName evidence="1">Uncharacterized protein</fullName>
    </submittedName>
</protein>
<accession>V9M5Q7</accession>
<dbReference type="RefSeq" id="WP_032072983.1">
    <property type="nucleotide sequence ID" value="NC_025121.1"/>
</dbReference>
<name>V9M5Q7_9GAMM</name>
<dbReference type="EMBL" id="JX101645">
    <property type="protein sequence ID" value="AGC70631.1"/>
    <property type="molecule type" value="Genomic_DNA"/>
</dbReference>
<organism evidence="1">
    <name type="scientific">Acinetobacter sp. M131</name>
    <dbReference type="NCBI Taxonomy" id="1280052"/>
    <lineage>
        <taxon>Bacteria</taxon>
        <taxon>Pseudomonadati</taxon>
        <taxon>Pseudomonadota</taxon>
        <taxon>Gammaproteobacteria</taxon>
        <taxon>Moraxellales</taxon>
        <taxon>Moraxellaceae</taxon>
        <taxon>Acinetobacter</taxon>
    </lineage>
</organism>
<reference evidence="1" key="1">
    <citation type="submission" date="2012-05" db="EMBL/GenBank/DDBJ databases">
        <title>Sequencing and Analysis of an oxa-58 oxacillinase-encoding plasmid from Acinetobacter spp.</title>
        <authorList>
            <person name="Peng S.-M."/>
            <person name="Liao T.-L."/>
            <person name="Lin A.-C."/>
            <person name="Huang T.-W."/>
            <person name="Lauderdale T.-L."/>
            <person name="Chen Y.-T."/>
        </authorList>
    </citation>
    <scope>NUCLEOTIDE SEQUENCE</scope>
    <source>
        <strain evidence="1">M131</strain>
        <plasmid evidence="1">pM131-4</plasmid>
    </source>
</reference>
<dbReference type="AlphaFoldDB" id="V9M5Q7"/>
<proteinExistence type="predicted"/>
<keyword evidence="1" id="KW-0614">Plasmid</keyword>